<gene>
    <name evidence="2" type="ORF">KTAU_19410</name>
</gene>
<keyword evidence="1" id="KW-1133">Transmembrane helix</keyword>
<name>A0A5J4K3Q2_9CHLR</name>
<dbReference type="Proteomes" id="UP000334820">
    <property type="component" value="Unassembled WGS sequence"/>
</dbReference>
<evidence type="ECO:0000256" key="1">
    <source>
        <dbReference type="SAM" id="Phobius"/>
    </source>
</evidence>
<sequence>MLIRLVRYSLECLLFGIFMALLLLLLGVGGLIVYEILTAQSLHLALFSLPLAELKGGQSFQIALQLNNIFPLGIVLALLCACLAWLLGIRQRLTRGSARSDG</sequence>
<dbReference type="EMBL" id="BKZV01000002">
    <property type="protein sequence ID" value="GER83304.1"/>
    <property type="molecule type" value="Genomic_DNA"/>
</dbReference>
<dbReference type="AlphaFoldDB" id="A0A5J4K3Q2"/>
<reference evidence="2 3" key="1">
    <citation type="journal article" date="2019" name="Int. J. Syst. Evol. Microbiol.">
        <title>Thermogemmatispora aurantia sp. nov. and Thermogemmatispora argillosa sp. nov., within the class Ktedonobacteria, and emended description of the genus Thermogemmatispora.</title>
        <authorList>
            <person name="Zheng Y."/>
            <person name="Wang C.M."/>
            <person name="Sakai Y."/>
            <person name="Abe K."/>
            <person name="Yokota A."/>
            <person name="Yabe S."/>
        </authorList>
    </citation>
    <scope>NUCLEOTIDE SEQUENCE [LARGE SCALE GENOMIC DNA]</scope>
    <source>
        <strain evidence="2 3">A1-2</strain>
    </source>
</reference>
<accession>A0A5J4K3Q2</accession>
<keyword evidence="1" id="KW-0812">Transmembrane</keyword>
<dbReference type="RefSeq" id="WP_151728090.1">
    <property type="nucleotide sequence ID" value="NZ_BKZV01000002.1"/>
</dbReference>
<feature type="transmembrane region" description="Helical" evidence="1">
    <location>
        <begin position="69"/>
        <end position="89"/>
    </location>
</feature>
<protein>
    <submittedName>
        <fullName evidence="2">Uncharacterized protein</fullName>
    </submittedName>
</protein>
<evidence type="ECO:0000313" key="3">
    <source>
        <dbReference type="Proteomes" id="UP000334820"/>
    </source>
</evidence>
<keyword evidence="1" id="KW-0472">Membrane</keyword>
<organism evidence="2 3">
    <name type="scientific">Thermogemmatispora aurantia</name>
    <dbReference type="NCBI Taxonomy" id="2045279"/>
    <lineage>
        <taxon>Bacteria</taxon>
        <taxon>Bacillati</taxon>
        <taxon>Chloroflexota</taxon>
        <taxon>Ktedonobacteria</taxon>
        <taxon>Thermogemmatisporales</taxon>
        <taxon>Thermogemmatisporaceae</taxon>
        <taxon>Thermogemmatispora</taxon>
    </lineage>
</organism>
<proteinExistence type="predicted"/>
<feature type="transmembrane region" description="Helical" evidence="1">
    <location>
        <begin position="12"/>
        <end position="34"/>
    </location>
</feature>
<keyword evidence="3" id="KW-1185">Reference proteome</keyword>
<evidence type="ECO:0000313" key="2">
    <source>
        <dbReference type="EMBL" id="GER83304.1"/>
    </source>
</evidence>
<comment type="caution">
    <text evidence="2">The sequence shown here is derived from an EMBL/GenBank/DDBJ whole genome shotgun (WGS) entry which is preliminary data.</text>
</comment>